<reference evidence="6 7" key="1">
    <citation type="submission" date="2021-08" db="EMBL/GenBank/DDBJ databases">
        <title>Caldovatus sediminis gen. nov., sp. nov., a moderately thermophilic bacterium isolated from a hot spring.</title>
        <authorList>
            <person name="Hu C.-J."/>
            <person name="Li W.-J."/>
            <person name="Xian W.-D."/>
        </authorList>
    </citation>
    <scope>NUCLEOTIDE SEQUENCE [LARGE SCALE GENOMIC DNA]</scope>
    <source>
        <strain evidence="6 7">SYSU G05006</strain>
    </source>
</reference>
<dbReference type="GO" id="GO:0004497">
    <property type="term" value="F:monooxygenase activity"/>
    <property type="evidence" value="ECO:0007669"/>
    <property type="project" value="UniProtKB-KW"/>
</dbReference>
<dbReference type="RefSeq" id="WP_220118387.1">
    <property type="nucleotide sequence ID" value="NZ_JAHZUY010000045.1"/>
</dbReference>
<dbReference type="InterPro" id="IPR004136">
    <property type="entry name" value="NMO"/>
</dbReference>
<dbReference type="CDD" id="cd04730">
    <property type="entry name" value="NPD_like"/>
    <property type="match status" value="1"/>
</dbReference>
<dbReference type="Pfam" id="PF03060">
    <property type="entry name" value="NMO"/>
    <property type="match status" value="1"/>
</dbReference>
<keyword evidence="2" id="KW-0285">Flavoprotein</keyword>
<evidence type="ECO:0000256" key="2">
    <source>
        <dbReference type="ARBA" id="ARBA00022630"/>
    </source>
</evidence>
<dbReference type="PANTHER" id="PTHR42747:SF4">
    <property type="entry name" value="BLR1330 PROTEIN"/>
    <property type="match status" value="1"/>
</dbReference>
<dbReference type="EMBL" id="JAHZUY010000045">
    <property type="protein sequence ID" value="MBW8270603.1"/>
    <property type="molecule type" value="Genomic_DNA"/>
</dbReference>
<keyword evidence="7" id="KW-1185">Reference proteome</keyword>
<evidence type="ECO:0000313" key="7">
    <source>
        <dbReference type="Proteomes" id="UP001519924"/>
    </source>
</evidence>
<gene>
    <name evidence="6" type="ORF">K1J50_14050</name>
</gene>
<dbReference type="PANTHER" id="PTHR42747">
    <property type="entry name" value="NITRONATE MONOOXYGENASE-RELATED"/>
    <property type="match status" value="1"/>
</dbReference>
<organism evidence="6 7">
    <name type="scientific">Caldovatus aquaticus</name>
    <dbReference type="NCBI Taxonomy" id="2865671"/>
    <lineage>
        <taxon>Bacteria</taxon>
        <taxon>Pseudomonadati</taxon>
        <taxon>Pseudomonadota</taxon>
        <taxon>Alphaproteobacteria</taxon>
        <taxon>Acetobacterales</taxon>
        <taxon>Roseomonadaceae</taxon>
        <taxon>Caldovatus</taxon>
    </lineage>
</organism>
<proteinExistence type="inferred from homology"/>
<name>A0ABS7F4Q2_9PROT</name>
<sequence length="310" mass="32700">MPLPEALQGRLSLPAIAAPMFLVSGPELVIEACKAGVLGTFPSLNQRTTGGYAEWLARIREALEAFPGAAPFGVNLIVNRTNARLEPDLKATVEARVPLVITSLGANAEVVQAVHGYGGLVFHDVITMRHAEKAAEAGVDGIVAVCAGAGGHGGTYSPFAFLAELRAAFPQTTLILSGAITNGAQIAAARLLGADLAYLGTRFIATRESMAPDAYKRMVVEASGAKDIVYTPAFSGVHGNYLRASIVAAGLDPDNLPPRPEGGYDRERRKAWKDIWSAGQGVGTIRDIPSVAELCARLRREYREAAARLA</sequence>
<evidence type="ECO:0000256" key="1">
    <source>
        <dbReference type="ARBA" id="ARBA00009881"/>
    </source>
</evidence>
<comment type="similarity">
    <text evidence="1">Belongs to the nitronate monooxygenase family. NMO class I subfamily.</text>
</comment>
<dbReference type="SUPFAM" id="SSF51412">
    <property type="entry name" value="Inosine monophosphate dehydrogenase (IMPDH)"/>
    <property type="match status" value="1"/>
</dbReference>
<keyword evidence="5 6" id="KW-0503">Monooxygenase</keyword>
<dbReference type="InterPro" id="IPR013785">
    <property type="entry name" value="Aldolase_TIM"/>
</dbReference>
<keyword evidence="3" id="KW-0288">FMN</keyword>
<evidence type="ECO:0000313" key="6">
    <source>
        <dbReference type="EMBL" id="MBW8270603.1"/>
    </source>
</evidence>
<dbReference type="Gene3D" id="3.20.20.70">
    <property type="entry name" value="Aldolase class I"/>
    <property type="match status" value="1"/>
</dbReference>
<dbReference type="Proteomes" id="UP001519924">
    <property type="component" value="Unassembled WGS sequence"/>
</dbReference>
<evidence type="ECO:0000256" key="4">
    <source>
        <dbReference type="ARBA" id="ARBA00023002"/>
    </source>
</evidence>
<comment type="caution">
    <text evidence="6">The sequence shown here is derived from an EMBL/GenBank/DDBJ whole genome shotgun (WGS) entry which is preliminary data.</text>
</comment>
<protein>
    <submittedName>
        <fullName evidence="6">Nitronate monooxygenase family protein</fullName>
    </submittedName>
</protein>
<evidence type="ECO:0000256" key="3">
    <source>
        <dbReference type="ARBA" id="ARBA00022643"/>
    </source>
</evidence>
<keyword evidence="4" id="KW-0560">Oxidoreductase</keyword>
<evidence type="ECO:0000256" key="5">
    <source>
        <dbReference type="ARBA" id="ARBA00023033"/>
    </source>
</evidence>
<accession>A0ABS7F4Q2</accession>